<evidence type="ECO:0000313" key="3">
    <source>
        <dbReference type="Proteomes" id="UP001500888"/>
    </source>
</evidence>
<keyword evidence="3" id="KW-1185">Reference proteome</keyword>
<accession>A0ABP7JC36</accession>
<sequence>MRQRPLEKLVIQPDDEHALKLVSRDLYRNRFSTCGHVSSSDGKSPAVTQHVTTMVAMADGTREMPENVVDAGRLRQPRRPPRPRANRHRTPRVMDGHPGRTLRRPAGSPATAGANQADGSMT</sequence>
<name>A0ABP7JC36_9ACTN</name>
<dbReference type="EMBL" id="BAAAZR010000043">
    <property type="protein sequence ID" value="GAA3840107.1"/>
    <property type="molecule type" value="Genomic_DNA"/>
</dbReference>
<reference evidence="3" key="1">
    <citation type="journal article" date="2019" name="Int. J. Syst. Evol. Microbiol.">
        <title>The Global Catalogue of Microorganisms (GCM) 10K type strain sequencing project: providing services to taxonomists for standard genome sequencing and annotation.</title>
        <authorList>
            <consortium name="The Broad Institute Genomics Platform"/>
            <consortium name="The Broad Institute Genome Sequencing Center for Infectious Disease"/>
            <person name="Wu L."/>
            <person name="Ma J."/>
        </authorList>
    </citation>
    <scope>NUCLEOTIDE SEQUENCE [LARGE SCALE GENOMIC DNA]</scope>
    <source>
        <strain evidence="3">JCM 16908</strain>
    </source>
</reference>
<gene>
    <name evidence="2" type="ORF">GCM10022226_73160</name>
</gene>
<feature type="region of interest" description="Disordered" evidence="1">
    <location>
        <begin position="58"/>
        <end position="122"/>
    </location>
</feature>
<protein>
    <submittedName>
        <fullName evidence="2">Uncharacterized protein</fullName>
    </submittedName>
</protein>
<feature type="compositionally biased region" description="Basic residues" evidence="1">
    <location>
        <begin position="75"/>
        <end position="91"/>
    </location>
</feature>
<proteinExistence type="predicted"/>
<dbReference type="Proteomes" id="UP001500888">
    <property type="component" value="Unassembled WGS sequence"/>
</dbReference>
<comment type="caution">
    <text evidence="2">The sequence shown here is derived from an EMBL/GenBank/DDBJ whole genome shotgun (WGS) entry which is preliminary data.</text>
</comment>
<evidence type="ECO:0000313" key="2">
    <source>
        <dbReference type="EMBL" id="GAA3840107.1"/>
    </source>
</evidence>
<evidence type="ECO:0000256" key="1">
    <source>
        <dbReference type="SAM" id="MobiDB-lite"/>
    </source>
</evidence>
<organism evidence="2 3">
    <name type="scientific">Sphaerisporangium flaviroseum</name>
    <dbReference type="NCBI Taxonomy" id="509199"/>
    <lineage>
        <taxon>Bacteria</taxon>
        <taxon>Bacillati</taxon>
        <taxon>Actinomycetota</taxon>
        <taxon>Actinomycetes</taxon>
        <taxon>Streptosporangiales</taxon>
        <taxon>Streptosporangiaceae</taxon>
        <taxon>Sphaerisporangium</taxon>
    </lineage>
</organism>
<feature type="compositionally biased region" description="Polar residues" evidence="1">
    <location>
        <begin position="113"/>
        <end position="122"/>
    </location>
</feature>